<dbReference type="Pfam" id="PF14520">
    <property type="entry name" value="HHH_5"/>
    <property type="match status" value="1"/>
</dbReference>
<dbReference type="Pfam" id="PF14716">
    <property type="entry name" value="HHH_8"/>
    <property type="match status" value="1"/>
</dbReference>
<feature type="domain" description="Helix-hairpin-helix DNA-binding motif class 1" evidence="9">
    <location>
        <begin position="95"/>
        <end position="114"/>
    </location>
</feature>
<keyword evidence="6" id="KW-0235">DNA replication</keyword>
<dbReference type="GO" id="GO:0003677">
    <property type="term" value="F:DNA binding"/>
    <property type="evidence" value="ECO:0007669"/>
    <property type="project" value="InterPro"/>
</dbReference>
<dbReference type="AlphaFoldDB" id="A0A382CRK4"/>
<sequence length="525" mass="58276">MSLTMTNKQIAKVIQKIGTLLELKGENPFKTRAYTNAARRIDTWKEPVSDLVPENRLDDIPGLGKSMVDKVTELVEEGHLAYLDELAASVPDGLKEMLSISGLGAKKIRAIHEVLGISTVGELEYACRENRLVTLDGFGQKTQERVLAGIELLKRSRGHHLINRALEGAEGLLRILQAHPDVIRVSIAGDIRRCMEVVRDIHIVASGVYPDQIRGLVAGQGEVEIINGETIVVTLESGIPAHIHCIREEAYPFALYHWTGSDAHREQIARHADTLGLTLTDRLISRSGTLLDCSDEEGLYNILGLPPIPPELREGLDEVEQARQNTLPELVTRSQLQGVIHVHTQYSDGADTVADMAEAARARGFSYVTICDHSKFAVYARGLEIDQVKQQHEEIDALNDGYHNFRILKGIESDILPDGSLDYPEDILSSFDVIVASVHSVFNMSEENMTERILQAIRNPHTVVLGHPTGRLLLARDGYALDIERIIDEAIACKVSIEVNANPHRLDLDWRHIRYARESGAMISI</sequence>
<dbReference type="InterPro" id="IPR002054">
    <property type="entry name" value="DNA-dir_DNA_pol_X"/>
</dbReference>
<dbReference type="InterPro" id="IPR043519">
    <property type="entry name" value="NT_sf"/>
</dbReference>
<dbReference type="InterPro" id="IPR037160">
    <property type="entry name" value="DNA_Pol_thumb_sf"/>
</dbReference>
<dbReference type="SUPFAM" id="SSF89550">
    <property type="entry name" value="PHP domain-like"/>
    <property type="match status" value="1"/>
</dbReference>
<dbReference type="SMART" id="SM00278">
    <property type="entry name" value="HhH1"/>
    <property type="match status" value="3"/>
</dbReference>
<dbReference type="GO" id="GO:0042578">
    <property type="term" value="F:phosphoric ester hydrolase activity"/>
    <property type="evidence" value="ECO:0007669"/>
    <property type="project" value="TreeGrafter"/>
</dbReference>
<dbReference type="Gene3D" id="1.10.150.110">
    <property type="entry name" value="DNA polymerase beta, N-terminal domain-like"/>
    <property type="match status" value="1"/>
</dbReference>
<dbReference type="InterPro" id="IPR004013">
    <property type="entry name" value="PHP_dom"/>
</dbReference>
<dbReference type="InterPro" id="IPR029398">
    <property type="entry name" value="PolB_thumb"/>
</dbReference>
<feature type="domain" description="Helix-hairpin-helix DNA-binding motif class 1" evidence="9">
    <location>
        <begin position="130"/>
        <end position="149"/>
    </location>
</feature>
<dbReference type="CDD" id="cd07436">
    <property type="entry name" value="PHP_PolX"/>
    <property type="match status" value="1"/>
</dbReference>
<dbReference type="PANTHER" id="PTHR36928">
    <property type="entry name" value="PHOSPHATASE YCDX-RELATED"/>
    <property type="match status" value="1"/>
</dbReference>
<dbReference type="PANTHER" id="PTHR36928:SF1">
    <property type="entry name" value="PHOSPHATASE YCDX-RELATED"/>
    <property type="match status" value="1"/>
</dbReference>
<organism evidence="12">
    <name type="scientific">marine metagenome</name>
    <dbReference type="NCBI Taxonomy" id="408172"/>
    <lineage>
        <taxon>unclassified sequences</taxon>
        <taxon>metagenomes</taxon>
        <taxon>ecological metagenomes</taxon>
    </lineage>
</organism>
<dbReference type="EMBL" id="UINC01035799">
    <property type="protein sequence ID" value="SVB28786.1"/>
    <property type="molecule type" value="Genomic_DNA"/>
</dbReference>
<name>A0A382CRK4_9ZZZZ</name>
<accession>A0A382CRK4</accession>
<reference evidence="12" key="1">
    <citation type="submission" date="2018-05" db="EMBL/GenBank/DDBJ databases">
        <authorList>
            <person name="Lanie J.A."/>
            <person name="Ng W.-L."/>
            <person name="Kazmierczak K.M."/>
            <person name="Andrzejewski T.M."/>
            <person name="Davidsen T.M."/>
            <person name="Wayne K.J."/>
            <person name="Tettelin H."/>
            <person name="Glass J.I."/>
            <person name="Rusch D."/>
            <person name="Podicherti R."/>
            <person name="Tsui H.-C.T."/>
            <person name="Winkler M.E."/>
        </authorList>
    </citation>
    <scope>NUCLEOTIDE SEQUENCE</scope>
</reference>
<evidence type="ECO:0000256" key="1">
    <source>
        <dbReference type="ARBA" id="ARBA00001946"/>
    </source>
</evidence>
<dbReference type="EC" id="2.7.7.7" evidence="2"/>
<comment type="cofactor">
    <cofactor evidence="1">
        <name>Mg(2+)</name>
        <dbReference type="ChEBI" id="CHEBI:18420"/>
    </cofactor>
</comment>
<dbReference type="InterPro" id="IPR027421">
    <property type="entry name" value="DNA_pol_lamdba_lyase_dom_sf"/>
</dbReference>
<keyword evidence="5" id="KW-0548">Nucleotidyltransferase</keyword>
<evidence type="ECO:0000259" key="10">
    <source>
        <dbReference type="SMART" id="SM00481"/>
    </source>
</evidence>
<evidence type="ECO:0000256" key="4">
    <source>
        <dbReference type="ARBA" id="ARBA00022679"/>
    </source>
</evidence>
<dbReference type="Gene3D" id="3.30.210.10">
    <property type="entry name" value="DNA polymerase, thumb domain"/>
    <property type="match status" value="1"/>
</dbReference>
<dbReference type="InterPro" id="IPR047967">
    <property type="entry name" value="PolX_PHP"/>
</dbReference>
<feature type="domain" description="Polymerase/histidinol phosphatase N-terminal" evidence="10">
    <location>
        <begin position="338"/>
        <end position="417"/>
    </location>
</feature>
<gene>
    <name evidence="12" type="ORF">METZ01_LOCUS181640</name>
</gene>
<dbReference type="SUPFAM" id="SSF47802">
    <property type="entry name" value="DNA polymerase beta, N-terminal domain-like"/>
    <property type="match status" value="1"/>
</dbReference>
<dbReference type="SMART" id="SM00481">
    <property type="entry name" value="POLIIIAc"/>
    <property type="match status" value="1"/>
</dbReference>
<proteinExistence type="predicted"/>
<protein>
    <recommendedName>
        <fullName evidence="2">DNA-directed DNA polymerase</fullName>
        <ecNumber evidence="2">2.7.7.7</ecNumber>
    </recommendedName>
</protein>
<dbReference type="Gene3D" id="3.20.20.140">
    <property type="entry name" value="Metal-dependent hydrolases"/>
    <property type="match status" value="1"/>
</dbReference>
<dbReference type="InterPro" id="IPR022311">
    <property type="entry name" value="PolX-like"/>
</dbReference>
<dbReference type="InterPro" id="IPR003141">
    <property type="entry name" value="Pol/His_phosphatase_N"/>
</dbReference>
<dbReference type="PIRSF" id="PIRSF005047">
    <property type="entry name" value="UCP005047_YshC"/>
    <property type="match status" value="1"/>
</dbReference>
<dbReference type="Pfam" id="PF14791">
    <property type="entry name" value="DNA_pol_B_thumb"/>
    <property type="match status" value="1"/>
</dbReference>
<dbReference type="GO" id="GO:0006281">
    <property type="term" value="P:DNA repair"/>
    <property type="evidence" value="ECO:0007669"/>
    <property type="project" value="InterPro"/>
</dbReference>
<dbReference type="Gene3D" id="1.10.150.20">
    <property type="entry name" value="5' to 3' exonuclease, C-terminal subdomain"/>
    <property type="match status" value="1"/>
</dbReference>
<dbReference type="SMART" id="SM00483">
    <property type="entry name" value="POLXc"/>
    <property type="match status" value="1"/>
</dbReference>
<evidence type="ECO:0000256" key="8">
    <source>
        <dbReference type="ARBA" id="ARBA00049244"/>
    </source>
</evidence>
<evidence type="ECO:0000313" key="12">
    <source>
        <dbReference type="EMBL" id="SVB28786.1"/>
    </source>
</evidence>
<keyword evidence="3" id="KW-0237">DNA synthesis</keyword>
<feature type="domain" description="DNA-directed DNA polymerase X" evidence="11">
    <location>
        <begin position="5"/>
        <end position="314"/>
    </location>
</feature>
<dbReference type="InterPro" id="IPR016195">
    <property type="entry name" value="Pol/histidinol_Pase-like"/>
</dbReference>
<evidence type="ECO:0000259" key="11">
    <source>
        <dbReference type="SMART" id="SM00483"/>
    </source>
</evidence>
<comment type="catalytic activity">
    <reaction evidence="8">
        <text>DNA(n) + a 2'-deoxyribonucleoside 5'-triphosphate = DNA(n+1) + diphosphate</text>
        <dbReference type="Rhea" id="RHEA:22508"/>
        <dbReference type="Rhea" id="RHEA-COMP:17339"/>
        <dbReference type="Rhea" id="RHEA-COMP:17340"/>
        <dbReference type="ChEBI" id="CHEBI:33019"/>
        <dbReference type="ChEBI" id="CHEBI:61560"/>
        <dbReference type="ChEBI" id="CHEBI:173112"/>
        <dbReference type="EC" id="2.7.7.7"/>
    </reaction>
</comment>
<evidence type="ECO:0000256" key="6">
    <source>
        <dbReference type="ARBA" id="ARBA00022705"/>
    </source>
</evidence>
<evidence type="ECO:0000256" key="5">
    <source>
        <dbReference type="ARBA" id="ARBA00022695"/>
    </source>
</evidence>
<dbReference type="GO" id="GO:0005829">
    <property type="term" value="C:cytosol"/>
    <property type="evidence" value="ECO:0007669"/>
    <property type="project" value="TreeGrafter"/>
</dbReference>
<dbReference type="Pfam" id="PF02811">
    <property type="entry name" value="PHP"/>
    <property type="match status" value="1"/>
</dbReference>
<dbReference type="InterPro" id="IPR050243">
    <property type="entry name" value="PHP_phosphatase"/>
</dbReference>
<dbReference type="Gene3D" id="3.30.460.10">
    <property type="entry name" value="Beta Polymerase, domain 2"/>
    <property type="match status" value="1"/>
</dbReference>
<dbReference type="SUPFAM" id="SSF81301">
    <property type="entry name" value="Nucleotidyltransferase"/>
    <property type="match status" value="1"/>
</dbReference>
<dbReference type="InterPro" id="IPR010996">
    <property type="entry name" value="HHH_MUS81"/>
</dbReference>
<dbReference type="InterPro" id="IPR003583">
    <property type="entry name" value="Hlx-hairpin-Hlx_DNA-bd_motif"/>
</dbReference>
<feature type="non-terminal residue" evidence="12">
    <location>
        <position position="525"/>
    </location>
</feature>
<evidence type="ECO:0000259" key="9">
    <source>
        <dbReference type="SMART" id="SM00278"/>
    </source>
</evidence>
<evidence type="ECO:0000256" key="3">
    <source>
        <dbReference type="ARBA" id="ARBA00022634"/>
    </source>
</evidence>
<evidence type="ECO:0000256" key="7">
    <source>
        <dbReference type="ARBA" id="ARBA00022932"/>
    </source>
</evidence>
<feature type="domain" description="Helix-hairpin-helix DNA-binding motif class 1" evidence="9">
    <location>
        <begin position="55"/>
        <end position="74"/>
    </location>
</feature>
<dbReference type="GO" id="GO:0008270">
    <property type="term" value="F:zinc ion binding"/>
    <property type="evidence" value="ECO:0007669"/>
    <property type="project" value="TreeGrafter"/>
</dbReference>
<evidence type="ECO:0000256" key="2">
    <source>
        <dbReference type="ARBA" id="ARBA00012417"/>
    </source>
</evidence>
<keyword evidence="7" id="KW-0239">DNA-directed DNA polymerase</keyword>
<keyword evidence="4" id="KW-0808">Transferase</keyword>
<dbReference type="GO" id="GO:0003887">
    <property type="term" value="F:DNA-directed DNA polymerase activity"/>
    <property type="evidence" value="ECO:0007669"/>
    <property type="project" value="UniProtKB-KW"/>
</dbReference>